<evidence type="ECO:0000313" key="5">
    <source>
        <dbReference type="Proteomes" id="UP001500711"/>
    </source>
</evidence>
<name>A0ABP7C788_9PSEU</name>
<organism evidence="4 5">
    <name type="scientific">Lentzea roselyniae</name>
    <dbReference type="NCBI Taxonomy" id="531940"/>
    <lineage>
        <taxon>Bacteria</taxon>
        <taxon>Bacillati</taxon>
        <taxon>Actinomycetota</taxon>
        <taxon>Actinomycetes</taxon>
        <taxon>Pseudonocardiales</taxon>
        <taxon>Pseudonocardiaceae</taxon>
        <taxon>Lentzea</taxon>
    </lineage>
</organism>
<dbReference type="SUPFAM" id="SSF48452">
    <property type="entry name" value="TPR-like"/>
    <property type="match status" value="1"/>
</dbReference>
<evidence type="ECO:0000256" key="1">
    <source>
        <dbReference type="ARBA" id="ARBA00022741"/>
    </source>
</evidence>
<evidence type="ECO:0000256" key="2">
    <source>
        <dbReference type="ARBA" id="ARBA00022840"/>
    </source>
</evidence>
<sequence length="940" mass="100556">MTVEHPTTESPTGPLAANVVGRRREIDRVSRALDAAAEHKFSLLMFEGPLGVGKSTLLDAAAEVAAARGFHGASALLAPEGSGSPLHVVHRLLDDVLMNVPGDVVETVVSVAKAQGFDLVPWLTEAQPPTGQDDRRVFASLARVVGALTARVPLCFVIDDLQCADASSLRWLSYLAERRLRLPVVFLLGRTAGAPVEHALALAELGMAAERVRVDGFGLGDTESFLRRVLRTEPEPEFVSTCARLTGGIPLLLRWCAVPSAEDFAVCGTPELGMAVLARLNRHSSELVRLVKVLAVLETPTLELSAAVTGLTAPAARDAVVHLVGLGLLADDVSIAFAHPVVRDSIAATVSHLEADGMHARAARHLHEASAPDLVIARHAVRTHARLGVGIAEALLRAADLPLTDRDPALGTAFLTRALREALPPELRRHLLLRLARSEVHRDPRRAAAHLSEALDYVDDPQSMCTIACRLAQILQFEGHYAEAAAVLRRAITDVGAANPAVVAQLRLALHAVVPGRAAEGAMVGDWRRFPGAGRELAALVAGIDATTGEDLVRGREAALVALSRGVNSILHEPHQLVATIDSLIRVDELDSALRHSVEMVDEAQRRGLELLGALGHTLRSRVHRHRGELPEAIANAQLAVADVRRAGGDPRHFTFVYATEALVRALVEAGDLTGAATAADAVGLTGLLPDSWHHACFLHARGVLRMRQGDVEGALVDQLASGERLAVWSGRNPPPRSWRSNAAMAYLRLGREQDARQLAVEGLELARRWQVPSSIARALLTVAAATRGPAAEASLAEAEAVLRGSPARLLHAQVLFALGTHRWQHGRSDLARRDLVLARSLARECGATPLLTAIEDLPADALLPGEAEAPVLPRRASVLLTQQERKVATLVVAGASNDEVARQLDVTRRGVEAHLTNIYRKLGVRRRTQLQSALADFAS</sequence>
<dbReference type="PANTHER" id="PTHR16305">
    <property type="entry name" value="TESTICULAR SOLUBLE ADENYLYL CYCLASE"/>
    <property type="match status" value="1"/>
</dbReference>
<keyword evidence="1" id="KW-0547">Nucleotide-binding</keyword>
<dbReference type="PROSITE" id="PS50043">
    <property type="entry name" value="HTH_LUXR_2"/>
    <property type="match status" value="1"/>
</dbReference>
<dbReference type="PANTHER" id="PTHR16305:SF35">
    <property type="entry name" value="TRANSCRIPTIONAL ACTIVATOR DOMAIN"/>
    <property type="match status" value="1"/>
</dbReference>
<dbReference type="InterPro" id="IPR027417">
    <property type="entry name" value="P-loop_NTPase"/>
</dbReference>
<evidence type="ECO:0000313" key="4">
    <source>
        <dbReference type="EMBL" id="GAA3677837.1"/>
    </source>
</evidence>
<dbReference type="SUPFAM" id="SSF46894">
    <property type="entry name" value="C-terminal effector domain of the bipartite response regulators"/>
    <property type="match status" value="1"/>
</dbReference>
<dbReference type="InterPro" id="IPR016032">
    <property type="entry name" value="Sig_transdc_resp-reg_C-effctor"/>
</dbReference>
<reference evidence="5" key="1">
    <citation type="journal article" date="2019" name="Int. J. Syst. Evol. Microbiol.">
        <title>The Global Catalogue of Microorganisms (GCM) 10K type strain sequencing project: providing services to taxonomists for standard genome sequencing and annotation.</title>
        <authorList>
            <consortium name="The Broad Institute Genomics Platform"/>
            <consortium name="The Broad Institute Genome Sequencing Center for Infectious Disease"/>
            <person name="Wu L."/>
            <person name="Ma J."/>
        </authorList>
    </citation>
    <scope>NUCLEOTIDE SEQUENCE [LARGE SCALE GENOMIC DNA]</scope>
    <source>
        <strain evidence="5">JCM 17494</strain>
    </source>
</reference>
<dbReference type="Proteomes" id="UP001500711">
    <property type="component" value="Unassembled WGS sequence"/>
</dbReference>
<dbReference type="SUPFAM" id="SSF52540">
    <property type="entry name" value="P-loop containing nucleoside triphosphate hydrolases"/>
    <property type="match status" value="1"/>
</dbReference>
<dbReference type="InterPro" id="IPR000792">
    <property type="entry name" value="Tscrpt_reg_LuxR_C"/>
</dbReference>
<dbReference type="Pfam" id="PF13191">
    <property type="entry name" value="AAA_16"/>
    <property type="match status" value="1"/>
</dbReference>
<proteinExistence type="predicted"/>
<comment type="caution">
    <text evidence="4">The sequence shown here is derived from an EMBL/GenBank/DDBJ whole genome shotgun (WGS) entry which is preliminary data.</text>
</comment>
<dbReference type="InterPro" id="IPR011990">
    <property type="entry name" value="TPR-like_helical_dom_sf"/>
</dbReference>
<protein>
    <submittedName>
        <fullName evidence="4">LuxR C-terminal-related transcriptional regulator</fullName>
    </submittedName>
</protein>
<keyword evidence="5" id="KW-1185">Reference proteome</keyword>
<gene>
    <name evidence="4" type="ORF">GCM10022267_75830</name>
</gene>
<dbReference type="Gene3D" id="1.25.40.10">
    <property type="entry name" value="Tetratricopeptide repeat domain"/>
    <property type="match status" value="1"/>
</dbReference>
<dbReference type="Pfam" id="PF00196">
    <property type="entry name" value="GerE"/>
    <property type="match status" value="1"/>
</dbReference>
<dbReference type="InterPro" id="IPR036388">
    <property type="entry name" value="WH-like_DNA-bd_sf"/>
</dbReference>
<dbReference type="EMBL" id="BAABBE010000032">
    <property type="protein sequence ID" value="GAA3677837.1"/>
    <property type="molecule type" value="Genomic_DNA"/>
</dbReference>
<dbReference type="CDD" id="cd06170">
    <property type="entry name" value="LuxR_C_like"/>
    <property type="match status" value="1"/>
</dbReference>
<dbReference type="RefSeq" id="WP_346135533.1">
    <property type="nucleotide sequence ID" value="NZ_BAABBE010000032.1"/>
</dbReference>
<accession>A0ABP7C788</accession>
<dbReference type="Gene3D" id="1.10.10.10">
    <property type="entry name" value="Winged helix-like DNA-binding domain superfamily/Winged helix DNA-binding domain"/>
    <property type="match status" value="1"/>
</dbReference>
<dbReference type="InterPro" id="IPR041664">
    <property type="entry name" value="AAA_16"/>
</dbReference>
<keyword evidence="2" id="KW-0067">ATP-binding</keyword>
<dbReference type="PRINTS" id="PR00038">
    <property type="entry name" value="HTHLUXR"/>
</dbReference>
<dbReference type="SMART" id="SM00421">
    <property type="entry name" value="HTH_LUXR"/>
    <property type="match status" value="1"/>
</dbReference>
<evidence type="ECO:0000259" key="3">
    <source>
        <dbReference type="PROSITE" id="PS50043"/>
    </source>
</evidence>
<feature type="domain" description="HTH luxR-type" evidence="3">
    <location>
        <begin position="874"/>
        <end position="939"/>
    </location>
</feature>